<dbReference type="Gene3D" id="1.20.1250.20">
    <property type="entry name" value="MFS general substrate transporter like domains"/>
    <property type="match status" value="1"/>
</dbReference>
<proteinExistence type="predicted"/>
<gene>
    <name evidence="7" type="ORF">OWR29_11560</name>
</gene>
<dbReference type="PANTHER" id="PTHR23513:SF6">
    <property type="entry name" value="MAJOR FACILITATOR SUPERFAMILY ASSOCIATED DOMAIN-CONTAINING PROTEIN"/>
    <property type="match status" value="1"/>
</dbReference>
<keyword evidence="3 6" id="KW-0812">Transmembrane</keyword>
<feature type="transmembrane region" description="Helical" evidence="6">
    <location>
        <begin position="296"/>
        <end position="318"/>
    </location>
</feature>
<evidence type="ECO:0000256" key="3">
    <source>
        <dbReference type="ARBA" id="ARBA00022692"/>
    </source>
</evidence>
<feature type="transmembrane region" description="Helical" evidence="6">
    <location>
        <begin position="35"/>
        <end position="57"/>
    </location>
</feature>
<feature type="transmembrane region" description="Helical" evidence="6">
    <location>
        <begin position="160"/>
        <end position="179"/>
    </location>
</feature>
<dbReference type="Proteomes" id="UP001151002">
    <property type="component" value="Unassembled WGS sequence"/>
</dbReference>
<feature type="transmembrane region" description="Helical" evidence="6">
    <location>
        <begin position="200"/>
        <end position="223"/>
    </location>
</feature>
<keyword evidence="5 6" id="KW-0472">Membrane</keyword>
<feature type="transmembrane region" description="Helical" evidence="6">
    <location>
        <begin position="268"/>
        <end position="290"/>
    </location>
</feature>
<comment type="subcellular location">
    <subcellularLocation>
        <location evidence="1">Cell membrane</location>
        <topology evidence="1">Multi-pass membrane protein</topology>
    </subcellularLocation>
</comment>
<dbReference type="Pfam" id="PF07690">
    <property type="entry name" value="MFS_1"/>
    <property type="match status" value="2"/>
</dbReference>
<keyword evidence="2" id="KW-1003">Cell membrane</keyword>
<name>A0ABT4AWN0_9ACTN</name>
<evidence type="ECO:0000256" key="4">
    <source>
        <dbReference type="ARBA" id="ARBA00022989"/>
    </source>
</evidence>
<evidence type="ECO:0000313" key="8">
    <source>
        <dbReference type="Proteomes" id="UP001151002"/>
    </source>
</evidence>
<dbReference type="PANTHER" id="PTHR23513">
    <property type="entry name" value="INTEGRAL MEMBRANE EFFLUX PROTEIN-RELATED"/>
    <property type="match status" value="1"/>
</dbReference>
<dbReference type="InterPro" id="IPR036259">
    <property type="entry name" value="MFS_trans_sf"/>
</dbReference>
<dbReference type="EMBL" id="JAPNTZ010000004">
    <property type="protein sequence ID" value="MCY1138635.1"/>
    <property type="molecule type" value="Genomic_DNA"/>
</dbReference>
<evidence type="ECO:0000256" key="2">
    <source>
        <dbReference type="ARBA" id="ARBA00022475"/>
    </source>
</evidence>
<keyword evidence="8" id="KW-1185">Reference proteome</keyword>
<feature type="transmembrane region" description="Helical" evidence="6">
    <location>
        <begin position="330"/>
        <end position="351"/>
    </location>
</feature>
<sequence length="391" mass="39769">MRRNALLFVLISLLSGFGSTAMTLAAGIWVFDLTGSVSLAALTAICIYVPTLAAPWLGALVDRLPRRPLLIVADLALGALLLTLLAVRSAEASWLIFVVLLARGVSYVVIDAGETAVLPSALTPKILADVNGWRSSAQEGMKLVAPLAGASLYAWRGPTAVVLLCAALPLLTAVCYALMRLTPSEPARRDSPGFRPGLRALFGVPAVRGPVLVAAAAIGASGLKDAAVLAHLVHDLGLPATRLGYLGTAQGAGSIVAGVVVGRVLARLTPLTVTAVGAAGFAVGCLVQALPWWPTMIAGSLLIGVGLPWALIAAVTAVQTRTPDHLLGRVAATSNTVMFGPVALGIPLGAALIHLGAVLPLVIAAAVSVSAALVVPRTAVGSPVRMINSGR</sequence>
<evidence type="ECO:0000256" key="1">
    <source>
        <dbReference type="ARBA" id="ARBA00004651"/>
    </source>
</evidence>
<dbReference type="SUPFAM" id="SSF103473">
    <property type="entry name" value="MFS general substrate transporter"/>
    <property type="match status" value="1"/>
</dbReference>
<comment type="caution">
    <text evidence="7">The sequence shown here is derived from an EMBL/GenBank/DDBJ whole genome shotgun (WGS) entry which is preliminary data.</text>
</comment>
<evidence type="ECO:0000313" key="7">
    <source>
        <dbReference type="EMBL" id="MCY1138635.1"/>
    </source>
</evidence>
<accession>A0ABT4AWN0</accession>
<protein>
    <submittedName>
        <fullName evidence="7">MFS transporter</fullName>
    </submittedName>
</protein>
<feature type="transmembrane region" description="Helical" evidence="6">
    <location>
        <begin position="357"/>
        <end position="376"/>
    </location>
</feature>
<dbReference type="InterPro" id="IPR011701">
    <property type="entry name" value="MFS"/>
</dbReference>
<reference evidence="7" key="1">
    <citation type="submission" date="2022-11" db="EMBL/GenBank/DDBJ databases">
        <authorList>
            <person name="Somphong A."/>
            <person name="Phongsopitanun W."/>
        </authorList>
    </citation>
    <scope>NUCLEOTIDE SEQUENCE</scope>
    <source>
        <strain evidence="7">Pm04-4</strain>
    </source>
</reference>
<feature type="transmembrane region" description="Helical" evidence="6">
    <location>
        <begin position="243"/>
        <end position="261"/>
    </location>
</feature>
<dbReference type="CDD" id="cd06173">
    <property type="entry name" value="MFS_MefA_like"/>
    <property type="match status" value="1"/>
</dbReference>
<keyword evidence="4 6" id="KW-1133">Transmembrane helix</keyword>
<evidence type="ECO:0000256" key="6">
    <source>
        <dbReference type="SAM" id="Phobius"/>
    </source>
</evidence>
<feature type="transmembrane region" description="Helical" evidence="6">
    <location>
        <begin position="69"/>
        <end position="87"/>
    </location>
</feature>
<organism evidence="7 8">
    <name type="scientific">Paractinoplanes pyxinae</name>
    <dbReference type="NCBI Taxonomy" id="2997416"/>
    <lineage>
        <taxon>Bacteria</taxon>
        <taxon>Bacillati</taxon>
        <taxon>Actinomycetota</taxon>
        <taxon>Actinomycetes</taxon>
        <taxon>Micromonosporales</taxon>
        <taxon>Micromonosporaceae</taxon>
        <taxon>Paractinoplanes</taxon>
    </lineage>
</organism>
<evidence type="ECO:0000256" key="5">
    <source>
        <dbReference type="ARBA" id="ARBA00023136"/>
    </source>
</evidence>
<dbReference type="RefSeq" id="WP_267562694.1">
    <property type="nucleotide sequence ID" value="NZ_JAPNTZ010000004.1"/>
</dbReference>